<dbReference type="GO" id="GO:0016020">
    <property type="term" value="C:membrane"/>
    <property type="evidence" value="ECO:0007669"/>
    <property type="project" value="UniProtKB-SubCell"/>
</dbReference>
<gene>
    <name evidence="6" type="ORF">EDD75_1470</name>
</gene>
<dbReference type="AlphaFoldDB" id="A0A3N5APM1"/>
<feature type="transmembrane region" description="Helical" evidence="5">
    <location>
        <begin position="156"/>
        <end position="175"/>
    </location>
</feature>
<feature type="transmembrane region" description="Helical" evidence="5">
    <location>
        <begin position="195"/>
        <end position="217"/>
    </location>
</feature>
<proteinExistence type="predicted"/>
<name>A0A3N5APM1_9THEO</name>
<evidence type="ECO:0000256" key="4">
    <source>
        <dbReference type="ARBA" id="ARBA00023136"/>
    </source>
</evidence>
<evidence type="ECO:0000313" key="7">
    <source>
        <dbReference type="Proteomes" id="UP000282654"/>
    </source>
</evidence>
<keyword evidence="7" id="KW-1185">Reference proteome</keyword>
<keyword evidence="4 5" id="KW-0472">Membrane</keyword>
<evidence type="ECO:0000256" key="3">
    <source>
        <dbReference type="ARBA" id="ARBA00022989"/>
    </source>
</evidence>
<protein>
    <submittedName>
        <fullName evidence="6">Colicin V production protein</fullName>
    </submittedName>
</protein>
<dbReference type="InterPro" id="IPR003825">
    <property type="entry name" value="Colicin-V_CvpA"/>
</dbReference>
<evidence type="ECO:0000313" key="6">
    <source>
        <dbReference type="EMBL" id="RPF47186.1"/>
    </source>
</evidence>
<keyword evidence="3 5" id="KW-1133">Transmembrane helix</keyword>
<evidence type="ECO:0000256" key="5">
    <source>
        <dbReference type="SAM" id="Phobius"/>
    </source>
</evidence>
<evidence type="ECO:0000256" key="2">
    <source>
        <dbReference type="ARBA" id="ARBA00022692"/>
    </source>
</evidence>
<reference evidence="6 7" key="1">
    <citation type="submission" date="2018-11" db="EMBL/GenBank/DDBJ databases">
        <title>Genomic Encyclopedia of Type Strains, Phase IV (KMG-IV): sequencing the most valuable type-strain genomes for metagenomic binning, comparative biology and taxonomic classification.</title>
        <authorList>
            <person name="Goeker M."/>
        </authorList>
    </citation>
    <scope>NUCLEOTIDE SEQUENCE [LARGE SCALE GENOMIC DNA]</scope>
    <source>
        <strain evidence="6 7">DSM 102936</strain>
    </source>
</reference>
<dbReference type="PANTHER" id="PTHR37306">
    <property type="entry name" value="COLICIN V PRODUCTION PROTEIN"/>
    <property type="match status" value="1"/>
</dbReference>
<dbReference type="GO" id="GO:0009403">
    <property type="term" value="P:toxin biosynthetic process"/>
    <property type="evidence" value="ECO:0007669"/>
    <property type="project" value="InterPro"/>
</dbReference>
<organism evidence="6 7">
    <name type="scientific">Thermodesulfitimonas autotrophica</name>
    <dbReference type="NCBI Taxonomy" id="1894989"/>
    <lineage>
        <taxon>Bacteria</taxon>
        <taxon>Bacillati</taxon>
        <taxon>Bacillota</taxon>
        <taxon>Clostridia</taxon>
        <taxon>Thermoanaerobacterales</taxon>
        <taxon>Thermoanaerobacteraceae</taxon>
        <taxon>Thermodesulfitimonas</taxon>
    </lineage>
</organism>
<accession>A0A3N5APM1</accession>
<dbReference type="EMBL" id="RKRE01000002">
    <property type="protein sequence ID" value="RPF47186.1"/>
    <property type="molecule type" value="Genomic_DNA"/>
</dbReference>
<dbReference type="Pfam" id="PF02674">
    <property type="entry name" value="Colicin_V"/>
    <property type="match status" value="1"/>
</dbReference>
<evidence type="ECO:0000256" key="1">
    <source>
        <dbReference type="ARBA" id="ARBA00004141"/>
    </source>
</evidence>
<dbReference type="Proteomes" id="UP000282654">
    <property type="component" value="Unassembled WGS sequence"/>
</dbReference>
<sequence length="269" mass="29152">MSHGGYTTERKARWCRYRPAKKASPRSPGRGRSVKRDAVNWLDIILLAVLAVAAYRGLKTGLLLSCVRLTGLVVAYFVATAYHRALADFLEAQWHLADLLAAWLSQFTGSGANVVMAGGGQVAVPATVFPAGSPLLPGGGTGLPGRAGLYPVARGIIGAVCFFALFALTERFWYLAGSRLTFFRRWFPFLPFDRLGGLLLGAAWGFLCGAVLVLLLLHAAEFYRVFKGPENFLGRTLVTSALMPYYKGLLRIMAAFLPGSWQHLVAGPC</sequence>
<dbReference type="PANTHER" id="PTHR37306:SF1">
    <property type="entry name" value="COLICIN V PRODUCTION PROTEIN"/>
    <property type="match status" value="1"/>
</dbReference>
<feature type="transmembrane region" description="Helical" evidence="5">
    <location>
        <begin position="61"/>
        <end position="79"/>
    </location>
</feature>
<feature type="transmembrane region" description="Helical" evidence="5">
    <location>
        <begin position="38"/>
        <end position="55"/>
    </location>
</feature>
<comment type="caution">
    <text evidence="6">The sequence shown here is derived from an EMBL/GenBank/DDBJ whole genome shotgun (WGS) entry which is preliminary data.</text>
</comment>
<comment type="subcellular location">
    <subcellularLocation>
        <location evidence="1">Membrane</location>
        <topology evidence="1">Multi-pass membrane protein</topology>
    </subcellularLocation>
</comment>
<keyword evidence="2 5" id="KW-0812">Transmembrane</keyword>